<dbReference type="PANTHER" id="PTHR35357">
    <property type="entry name" value="OS02G0537100 PROTEIN"/>
    <property type="match status" value="1"/>
</dbReference>
<feature type="chain" id="PRO_5025458775" evidence="4">
    <location>
        <begin position="32"/>
        <end position="251"/>
    </location>
</feature>
<organism evidence="6 7">
    <name type="scientific">Hibiscus syriacus</name>
    <name type="common">Rose of Sharon</name>
    <dbReference type="NCBI Taxonomy" id="106335"/>
    <lineage>
        <taxon>Eukaryota</taxon>
        <taxon>Viridiplantae</taxon>
        <taxon>Streptophyta</taxon>
        <taxon>Embryophyta</taxon>
        <taxon>Tracheophyta</taxon>
        <taxon>Spermatophyta</taxon>
        <taxon>Magnoliopsida</taxon>
        <taxon>eudicotyledons</taxon>
        <taxon>Gunneridae</taxon>
        <taxon>Pentapetalae</taxon>
        <taxon>rosids</taxon>
        <taxon>malvids</taxon>
        <taxon>Malvales</taxon>
        <taxon>Malvaceae</taxon>
        <taxon>Malvoideae</taxon>
        <taxon>Hibiscus</taxon>
    </lineage>
</organism>
<dbReference type="InterPro" id="IPR035513">
    <property type="entry name" value="Invertase/methylesterase_inhib"/>
</dbReference>
<dbReference type="Gene3D" id="1.20.140.40">
    <property type="entry name" value="Invertase/pectin methylesterase inhibitor family protein"/>
    <property type="match status" value="1"/>
</dbReference>
<dbReference type="SMART" id="SM00856">
    <property type="entry name" value="PMEI"/>
    <property type="match status" value="1"/>
</dbReference>
<name>A0A6A2XPW4_HIBSY</name>
<comment type="similarity">
    <text evidence="3">Belongs to the PMEI family.</text>
</comment>
<dbReference type="EMBL" id="VEPZ02001358">
    <property type="protein sequence ID" value="KAE8677562.1"/>
    <property type="molecule type" value="Genomic_DNA"/>
</dbReference>
<evidence type="ECO:0000256" key="4">
    <source>
        <dbReference type="SAM" id="SignalP"/>
    </source>
</evidence>
<evidence type="ECO:0000256" key="2">
    <source>
        <dbReference type="ARBA" id="ARBA00023157"/>
    </source>
</evidence>
<dbReference type="NCBIfam" id="TIGR01614">
    <property type="entry name" value="PME_inhib"/>
    <property type="match status" value="1"/>
</dbReference>
<keyword evidence="2" id="KW-1015">Disulfide bond</keyword>
<reference evidence="6" key="1">
    <citation type="submission" date="2019-09" db="EMBL/GenBank/DDBJ databases">
        <title>Draft genome information of white flower Hibiscus syriacus.</title>
        <authorList>
            <person name="Kim Y.-M."/>
        </authorList>
    </citation>
    <scope>NUCLEOTIDE SEQUENCE [LARGE SCALE GENOMIC DNA]</scope>
    <source>
        <strain evidence="6">YM2019G1</strain>
    </source>
</reference>
<dbReference type="AlphaFoldDB" id="A0A6A2XPW4"/>
<feature type="signal peptide" evidence="4">
    <location>
        <begin position="1"/>
        <end position="31"/>
    </location>
</feature>
<sequence>MAMARYQPPSTSFIHLWPLILFIAIIIPSKGVLNSTELLKQVCNQTSNNAFCVTTLTADPNAGGPHALAGDLANAALRLAQTKATHAKSLIALLLQNATNSLDRNSLQICQSSNNKALSQLSSANNDFNPDSLDSVVELMNGAADITKACLNEIQGRGDHFSLLATVNADLIKLCEICIPCHNLISASKDSKGSAPENTKLVIAISLTCGLKRAACAAAIASKLVAAWFFLEPRKSLGWDFMAVLRSCKFS</sequence>
<dbReference type="PANTHER" id="PTHR35357:SF8">
    <property type="entry name" value="OS01G0111000 PROTEIN"/>
    <property type="match status" value="1"/>
</dbReference>
<protein>
    <submittedName>
        <fullName evidence="6">Tetratricopeptide repeat-like superfamily protein</fullName>
    </submittedName>
</protein>
<evidence type="ECO:0000256" key="3">
    <source>
        <dbReference type="ARBA" id="ARBA00038471"/>
    </source>
</evidence>
<dbReference type="GO" id="GO:0004857">
    <property type="term" value="F:enzyme inhibitor activity"/>
    <property type="evidence" value="ECO:0007669"/>
    <property type="project" value="InterPro"/>
</dbReference>
<dbReference type="InterPro" id="IPR006501">
    <property type="entry name" value="Pectinesterase_inhib_dom"/>
</dbReference>
<gene>
    <name evidence="6" type="ORF">F3Y22_tig00111506pilonHSYRG00205</name>
</gene>
<comment type="caution">
    <text evidence="6">The sequence shown here is derived from an EMBL/GenBank/DDBJ whole genome shotgun (WGS) entry which is preliminary data.</text>
</comment>
<evidence type="ECO:0000256" key="1">
    <source>
        <dbReference type="ARBA" id="ARBA00022729"/>
    </source>
</evidence>
<dbReference type="Pfam" id="PF04043">
    <property type="entry name" value="PMEI"/>
    <property type="match status" value="1"/>
</dbReference>
<evidence type="ECO:0000259" key="5">
    <source>
        <dbReference type="SMART" id="SM00856"/>
    </source>
</evidence>
<feature type="domain" description="Pectinesterase inhibitor" evidence="5">
    <location>
        <begin position="34"/>
        <end position="181"/>
    </location>
</feature>
<keyword evidence="1 4" id="KW-0732">Signal</keyword>
<evidence type="ECO:0000313" key="6">
    <source>
        <dbReference type="EMBL" id="KAE8677562.1"/>
    </source>
</evidence>
<dbReference type="Proteomes" id="UP000436088">
    <property type="component" value="Unassembled WGS sequence"/>
</dbReference>
<evidence type="ECO:0000313" key="7">
    <source>
        <dbReference type="Proteomes" id="UP000436088"/>
    </source>
</evidence>
<accession>A0A6A2XPW4</accession>
<proteinExistence type="inferred from homology"/>
<keyword evidence="7" id="KW-1185">Reference proteome</keyword>
<dbReference type="SUPFAM" id="SSF101148">
    <property type="entry name" value="Plant invertase/pectin methylesterase inhibitor"/>
    <property type="match status" value="1"/>
</dbReference>